<dbReference type="GO" id="GO:0005886">
    <property type="term" value="C:plasma membrane"/>
    <property type="evidence" value="ECO:0007669"/>
    <property type="project" value="UniProtKB-SubCell"/>
</dbReference>
<proteinExistence type="inferred from homology"/>
<keyword evidence="11" id="KW-0966">Cell projection</keyword>
<dbReference type="AlphaFoldDB" id="A0A1H0I250"/>
<evidence type="ECO:0000256" key="4">
    <source>
        <dbReference type="ARBA" id="ARBA00022475"/>
    </source>
</evidence>
<keyword evidence="5 10" id="KW-0145">Chemotaxis</keyword>
<dbReference type="OrthoDB" id="5616092at2"/>
<protein>
    <recommendedName>
        <fullName evidence="10">Flagellar protein FliL</fullName>
    </recommendedName>
</protein>
<keyword evidence="10" id="KW-0997">Cell inner membrane</keyword>
<dbReference type="NCBIfam" id="NF004285">
    <property type="entry name" value="PRK05696.1"/>
    <property type="match status" value="1"/>
</dbReference>
<evidence type="ECO:0000256" key="5">
    <source>
        <dbReference type="ARBA" id="ARBA00022500"/>
    </source>
</evidence>
<dbReference type="Proteomes" id="UP000242957">
    <property type="component" value="Unassembled WGS sequence"/>
</dbReference>
<evidence type="ECO:0000313" key="12">
    <source>
        <dbReference type="Proteomes" id="UP000242957"/>
    </source>
</evidence>
<evidence type="ECO:0000256" key="2">
    <source>
        <dbReference type="ARBA" id="ARBA00004162"/>
    </source>
</evidence>
<keyword evidence="4" id="KW-1003">Cell membrane</keyword>
<name>A0A1H0I250_9PSED</name>
<dbReference type="GO" id="GO:0071978">
    <property type="term" value="P:bacterial-type flagellum-dependent swarming motility"/>
    <property type="evidence" value="ECO:0007669"/>
    <property type="project" value="TreeGrafter"/>
</dbReference>
<keyword evidence="11" id="KW-0282">Flagellum</keyword>
<evidence type="ECO:0000256" key="7">
    <source>
        <dbReference type="ARBA" id="ARBA00022779"/>
    </source>
</evidence>
<keyword evidence="9 10" id="KW-0472">Membrane</keyword>
<evidence type="ECO:0000256" key="3">
    <source>
        <dbReference type="ARBA" id="ARBA00008281"/>
    </source>
</evidence>
<keyword evidence="6 10" id="KW-0812">Transmembrane</keyword>
<feature type="transmembrane region" description="Helical" evidence="10">
    <location>
        <begin position="21"/>
        <end position="44"/>
    </location>
</feature>
<evidence type="ECO:0000256" key="9">
    <source>
        <dbReference type="ARBA" id="ARBA00023136"/>
    </source>
</evidence>
<dbReference type="GO" id="GO:0009425">
    <property type="term" value="C:bacterial-type flagellum basal body"/>
    <property type="evidence" value="ECO:0007669"/>
    <property type="project" value="InterPro"/>
</dbReference>
<accession>A0A1H0I250</accession>
<dbReference type="Pfam" id="PF03748">
    <property type="entry name" value="FliL"/>
    <property type="match status" value="1"/>
</dbReference>
<keyword evidence="11" id="KW-0969">Cilium</keyword>
<dbReference type="STRING" id="198616.SAMN05216193_109113"/>
<dbReference type="InterPro" id="IPR005503">
    <property type="entry name" value="FliL"/>
</dbReference>
<dbReference type="EMBL" id="FNIJ01000009">
    <property type="protein sequence ID" value="SDO25464.1"/>
    <property type="molecule type" value="Genomic_DNA"/>
</dbReference>
<evidence type="ECO:0000256" key="6">
    <source>
        <dbReference type="ARBA" id="ARBA00022692"/>
    </source>
</evidence>
<dbReference type="RefSeq" id="WP_084311337.1">
    <property type="nucleotide sequence ID" value="NZ_FNIJ01000009.1"/>
</dbReference>
<evidence type="ECO:0000256" key="1">
    <source>
        <dbReference type="ARBA" id="ARBA00002254"/>
    </source>
</evidence>
<organism evidence="11 12">
    <name type="scientific">Pseudomonas jinjuensis</name>
    <dbReference type="NCBI Taxonomy" id="198616"/>
    <lineage>
        <taxon>Bacteria</taxon>
        <taxon>Pseudomonadati</taxon>
        <taxon>Pseudomonadota</taxon>
        <taxon>Gammaproteobacteria</taxon>
        <taxon>Pseudomonadales</taxon>
        <taxon>Pseudomonadaceae</taxon>
        <taxon>Pseudomonas</taxon>
    </lineage>
</organism>
<keyword evidence="7 10" id="KW-0283">Flagellar rotation</keyword>
<comment type="subcellular location">
    <subcellularLocation>
        <location evidence="10">Cell inner membrane</location>
    </subcellularLocation>
    <subcellularLocation>
        <location evidence="2">Cell membrane</location>
        <topology evidence="2">Single-pass membrane protein</topology>
    </subcellularLocation>
</comment>
<evidence type="ECO:0000256" key="10">
    <source>
        <dbReference type="RuleBase" id="RU364125"/>
    </source>
</evidence>
<evidence type="ECO:0000313" key="11">
    <source>
        <dbReference type="EMBL" id="SDO25464.1"/>
    </source>
</evidence>
<gene>
    <name evidence="11" type="ORF">SAMN05216193_109113</name>
</gene>
<dbReference type="GO" id="GO:0006935">
    <property type="term" value="P:chemotaxis"/>
    <property type="evidence" value="ECO:0007669"/>
    <property type="project" value="UniProtKB-KW"/>
</dbReference>
<reference evidence="12" key="1">
    <citation type="submission" date="2016-10" db="EMBL/GenBank/DDBJ databases">
        <authorList>
            <person name="Varghese N."/>
            <person name="Submissions S."/>
        </authorList>
    </citation>
    <scope>NUCLEOTIDE SEQUENCE [LARGE SCALE GENOMIC DNA]</scope>
    <source>
        <strain evidence="12">JCM 21621</strain>
    </source>
</reference>
<dbReference type="PANTHER" id="PTHR35091:SF2">
    <property type="entry name" value="FLAGELLAR PROTEIN FLIL"/>
    <property type="match status" value="1"/>
</dbReference>
<keyword evidence="12" id="KW-1185">Reference proteome</keyword>
<evidence type="ECO:0000256" key="8">
    <source>
        <dbReference type="ARBA" id="ARBA00022989"/>
    </source>
</evidence>
<dbReference type="PANTHER" id="PTHR35091">
    <property type="entry name" value="FLAGELLAR PROTEIN FLIL"/>
    <property type="match status" value="1"/>
</dbReference>
<comment type="function">
    <text evidence="1 10">Controls the rotational direction of flagella during chemotaxis.</text>
</comment>
<comment type="similarity">
    <text evidence="3 10">Belongs to the FliL family.</text>
</comment>
<sequence>MARKDQQTPSPMAGRLSKIKLPLLLGVAFLLAIGLSVGGTWFFLSKQDKDETAAESSAEQAGNGRKPALYEQLAPAFVVNFSQGGRPRYMQVSLALMGRDQAQLDALREQMPLVRNQLVMLFSGQNFDSLTTPVGKEMLRQMATAKVQEVAKKATGKVVVEQVFFTNFVLQ</sequence>
<keyword evidence="8 10" id="KW-1133">Transmembrane helix</keyword>